<dbReference type="EMBL" id="CP111022">
    <property type="protein sequence ID" value="WAR18813.1"/>
    <property type="molecule type" value="Genomic_DNA"/>
</dbReference>
<dbReference type="PANTHER" id="PTHR22906">
    <property type="entry name" value="PROPERDIN"/>
    <property type="match status" value="1"/>
</dbReference>
<protein>
    <submittedName>
        <fullName evidence="3">CADN-like protein</fullName>
    </submittedName>
</protein>
<gene>
    <name evidence="3" type="ORF">MAR_000651</name>
</gene>
<proteinExistence type="predicted"/>
<dbReference type="Proteomes" id="UP001164746">
    <property type="component" value="Chromosome 11"/>
</dbReference>
<organism evidence="3 4">
    <name type="scientific">Mya arenaria</name>
    <name type="common">Soft-shell clam</name>
    <dbReference type="NCBI Taxonomy" id="6604"/>
    <lineage>
        <taxon>Eukaryota</taxon>
        <taxon>Metazoa</taxon>
        <taxon>Spiralia</taxon>
        <taxon>Lophotrochozoa</taxon>
        <taxon>Mollusca</taxon>
        <taxon>Bivalvia</taxon>
        <taxon>Autobranchia</taxon>
        <taxon>Heteroconchia</taxon>
        <taxon>Euheterodonta</taxon>
        <taxon>Imparidentia</taxon>
        <taxon>Neoheterodontei</taxon>
        <taxon>Myida</taxon>
        <taxon>Myoidea</taxon>
        <taxon>Myidae</taxon>
        <taxon>Mya</taxon>
    </lineage>
</organism>
<sequence>MCFLCSLNGKKVLYFDQVGGGFTVWSSWDACSATCGDGTQSRSRTCTNPEPQNGGLDCVGDSTESQSCNNEQCPVDGGYTLWSSWDACSMTCGEGAQSRSRTCTTPEPQYGGLDCIGDSTESQSCNDGQCPIDGGYTLWSDWDACSVTCGDGTQSRSRTCSNPEPQYGGLDCVGDSTESQPCNGGPCPIDGGFTPWSSWDACSATCSEGTQSRFRTCTNPEPQYGGLDCVGDSTESQSCNDGSCPVDGTYTLWSAWDACSMTCGDGTQSRSRSCTNPEPQYGGLDCVGISTGSQPCNDGPCSVDGSYTLWSIWDVCSATCGDGTQSRSRTCTNPEPQYGGLDCVGDSTEYQPCNDGLCPIDGGYTLWSVWDGCSATCGDGIQSRSRSCTNPEPQYGGLDCVGDSTEFQPCNDGPCPVEGGYTVWSSWDACSMTCGDGTQSRSRTCTSPEPQHGGLDCIGDSSESQSCNDGPCPIDGSYTLWSIWDVCSVTCGDGTQSRSRTCTNPEPQYGGLDCVGDFTESQLCNDGPCPIDGGFTPWSSWDMCTATCDDGTQSRSRTCTNREPQYGGLDCVGDSTETQSCNDGQCPIDGGYTLWSDWNACSVTCGDGTQSRSRTCTNPEPQFGGQDCIGVFTESQSCNDGQCPIDGGYTVWSSWDACSMTCGEGAQSRSRTCTNPEPQNGGLDCIGDFTESSTCNVAPCPIGGGFTVWSSWDACSATCGDGTQSRSRTCTNPEPQNGGLDCIGDSTESQSCNNGQCPGEFICVYHVAIISVVAR</sequence>
<dbReference type="PRINTS" id="PR01705">
    <property type="entry name" value="TSP1REPEAT"/>
</dbReference>
<dbReference type="SMART" id="SM00209">
    <property type="entry name" value="TSP1"/>
    <property type="match status" value="13"/>
</dbReference>
<dbReference type="InterPro" id="IPR052065">
    <property type="entry name" value="Compl_asym_regulator"/>
</dbReference>
<dbReference type="Pfam" id="PF00090">
    <property type="entry name" value="TSP_1"/>
    <property type="match status" value="13"/>
</dbReference>
<evidence type="ECO:0000313" key="3">
    <source>
        <dbReference type="EMBL" id="WAR18813.1"/>
    </source>
</evidence>
<name>A0ABY7F9G2_MYAAR</name>
<reference evidence="3" key="1">
    <citation type="submission" date="2022-11" db="EMBL/GenBank/DDBJ databases">
        <title>Centuries of genome instability and evolution in soft-shell clam transmissible cancer (bioRxiv).</title>
        <authorList>
            <person name="Hart S.F.M."/>
            <person name="Yonemitsu M.A."/>
            <person name="Giersch R.M."/>
            <person name="Beal B.F."/>
            <person name="Arriagada G."/>
            <person name="Davis B.W."/>
            <person name="Ostrander E.A."/>
            <person name="Goff S.P."/>
            <person name="Metzger M.J."/>
        </authorList>
    </citation>
    <scope>NUCLEOTIDE SEQUENCE</scope>
    <source>
        <strain evidence="3">MELC-2E11</strain>
        <tissue evidence="3">Siphon/mantle</tissue>
    </source>
</reference>
<dbReference type="InterPro" id="IPR036383">
    <property type="entry name" value="TSP1_rpt_sf"/>
</dbReference>
<dbReference type="PANTHER" id="PTHR22906:SF21">
    <property type="entry name" value="SEMA DOMAIN-CONTAINING PROTEIN"/>
    <property type="match status" value="1"/>
</dbReference>
<keyword evidence="4" id="KW-1185">Reference proteome</keyword>
<accession>A0ABY7F9G2</accession>
<evidence type="ECO:0000313" key="4">
    <source>
        <dbReference type="Proteomes" id="UP001164746"/>
    </source>
</evidence>
<evidence type="ECO:0000256" key="2">
    <source>
        <dbReference type="ARBA" id="ARBA00023157"/>
    </source>
</evidence>
<keyword evidence="1" id="KW-0677">Repeat</keyword>
<dbReference type="InterPro" id="IPR000884">
    <property type="entry name" value="TSP1_rpt"/>
</dbReference>
<evidence type="ECO:0000256" key="1">
    <source>
        <dbReference type="ARBA" id="ARBA00022737"/>
    </source>
</evidence>
<dbReference type="SUPFAM" id="SSF82895">
    <property type="entry name" value="TSP-1 type 1 repeat"/>
    <property type="match status" value="13"/>
</dbReference>
<dbReference type="Gene3D" id="2.20.100.10">
    <property type="entry name" value="Thrombospondin type-1 (TSP1) repeat"/>
    <property type="match status" value="13"/>
</dbReference>
<dbReference type="PROSITE" id="PS50092">
    <property type="entry name" value="TSP1"/>
    <property type="match status" value="13"/>
</dbReference>
<keyword evidence="2" id="KW-1015">Disulfide bond</keyword>